<evidence type="ECO:0000256" key="7">
    <source>
        <dbReference type="ARBA" id="ARBA00022576"/>
    </source>
</evidence>
<dbReference type="InterPro" id="IPR043132">
    <property type="entry name" value="BCAT-like_C"/>
</dbReference>
<evidence type="ECO:0000256" key="14">
    <source>
        <dbReference type="ARBA" id="ARBA00049229"/>
    </source>
</evidence>
<dbReference type="InterPro" id="IPR043131">
    <property type="entry name" value="BCAT-like_N"/>
</dbReference>
<evidence type="ECO:0000256" key="5">
    <source>
        <dbReference type="ARBA" id="ARBA00005072"/>
    </source>
</evidence>
<dbReference type="UniPathway" id="UPA00049">
    <property type="reaction ID" value="UER00062"/>
</dbReference>
<proteinExistence type="inferred from homology"/>
<comment type="catalytic activity">
    <reaction evidence="14 17">
        <text>L-leucine + 2-oxoglutarate = 4-methyl-2-oxopentanoate + L-glutamate</text>
        <dbReference type="Rhea" id="RHEA:18321"/>
        <dbReference type="ChEBI" id="CHEBI:16810"/>
        <dbReference type="ChEBI" id="CHEBI:17865"/>
        <dbReference type="ChEBI" id="CHEBI:29985"/>
        <dbReference type="ChEBI" id="CHEBI:57427"/>
        <dbReference type="EC" id="2.6.1.42"/>
    </reaction>
</comment>
<dbReference type="Proteomes" id="UP000182719">
    <property type="component" value="Unassembled WGS sequence"/>
</dbReference>
<dbReference type="NCBIfam" id="NF005146">
    <property type="entry name" value="PRK06606.1"/>
    <property type="match status" value="1"/>
</dbReference>
<comment type="catalytic activity">
    <reaction evidence="12 17">
        <text>L-valine + 2-oxoglutarate = 3-methyl-2-oxobutanoate + L-glutamate</text>
        <dbReference type="Rhea" id="RHEA:24813"/>
        <dbReference type="ChEBI" id="CHEBI:11851"/>
        <dbReference type="ChEBI" id="CHEBI:16810"/>
        <dbReference type="ChEBI" id="CHEBI:29985"/>
        <dbReference type="ChEBI" id="CHEBI:57762"/>
        <dbReference type="EC" id="2.6.1.42"/>
    </reaction>
</comment>
<dbReference type="Gene3D" id="3.30.470.10">
    <property type="match status" value="1"/>
</dbReference>
<dbReference type="InterPro" id="IPR033939">
    <property type="entry name" value="BCAT_family"/>
</dbReference>
<dbReference type="InterPro" id="IPR018300">
    <property type="entry name" value="Aminotrans_IV_CS"/>
</dbReference>
<evidence type="ECO:0000256" key="3">
    <source>
        <dbReference type="ARBA" id="ARBA00004824"/>
    </source>
</evidence>
<evidence type="ECO:0000256" key="11">
    <source>
        <dbReference type="ARBA" id="ARBA00023304"/>
    </source>
</evidence>
<dbReference type="GO" id="GO:0052656">
    <property type="term" value="F:L-isoleucine-2-oxoglutarate transaminase activity"/>
    <property type="evidence" value="ECO:0007669"/>
    <property type="project" value="RHEA"/>
</dbReference>
<evidence type="ECO:0000256" key="1">
    <source>
        <dbReference type="ARBA" id="ARBA00001933"/>
    </source>
</evidence>
<keyword evidence="10 16" id="KW-0663">Pyridoxal phosphate</keyword>
<sequence>MSSTSSSVLRADQIWIDGKFVKWDEGHMHVMTHALHYGLGVFEGIRAYRTHDGRLAVFRLREHIQRLMDSAHICMLQMPFTIDEIMEACVELLRKQKDLFANGAYLRPIAFMGDGAMGLGAVNPTRVVVTAWDWGAYLGEKGMREGIRAKVSSFTRMHVNVNMVRGKISGQYVNSILAKREAVLGGYDEAILLDISGFVAEASGENIFMVNKKGIIKTPPLSSPILDGITRDTVLKLIRDSGRTVEEVTFTRDALYICNEIFFTGTAAEITPVREVDNRMVGDGKPGPLVQFVQDTYFRVVRGQEPRYADWLTYI</sequence>
<comment type="pathway">
    <text evidence="3 17">Amino-acid biosynthesis; L-isoleucine biosynthesis; L-isoleucine from 2-oxobutanoate: step 4/4.</text>
</comment>
<gene>
    <name evidence="17" type="primary">ilvE</name>
    <name evidence="18" type="ORF">SAMN05444354_12894</name>
</gene>
<evidence type="ECO:0000256" key="17">
    <source>
        <dbReference type="RuleBase" id="RU364094"/>
    </source>
</evidence>
<dbReference type="GO" id="GO:0005829">
    <property type="term" value="C:cytosol"/>
    <property type="evidence" value="ECO:0007669"/>
    <property type="project" value="TreeGrafter"/>
</dbReference>
<organism evidence="18 19">
    <name type="scientific">Stigmatella aurantiaca</name>
    <dbReference type="NCBI Taxonomy" id="41"/>
    <lineage>
        <taxon>Bacteria</taxon>
        <taxon>Pseudomonadati</taxon>
        <taxon>Myxococcota</taxon>
        <taxon>Myxococcia</taxon>
        <taxon>Myxococcales</taxon>
        <taxon>Cystobacterineae</taxon>
        <taxon>Archangiaceae</taxon>
        <taxon>Stigmatella</taxon>
    </lineage>
</organism>
<comment type="cofactor">
    <cofactor evidence="1 16">
        <name>pyridoxal 5'-phosphate</name>
        <dbReference type="ChEBI" id="CHEBI:597326"/>
    </cofactor>
</comment>
<dbReference type="Gene3D" id="3.20.10.10">
    <property type="entry name" value="D-amino Acid Aminotransferase, subunit A, domain 2"/>
    <property type="match status" value="1"/>
</dbReference>
<dbReference type="Pfam" id="PF01063">
    <property type="entry name" value="Aminotran_4"/>
    <property type="match status" value="1"/>
</dbReference>
<evidence type="ECO:0000256" key="6">
    <source>
        <dbReference type="ARBA" id="ARBA00009320"/>
    </source>
</evidence>
<accession>A0A1H8D5S6</accession>
<name>A0A1H8D5S6_STIAU</name>
<dbReference type="CDD" id="cd01557">
    <property type="entry name" value="BCAT_beta_family"/>
    <property type="match status" value="1"/>
</dbReference>
<dbReference type="EC" id="2.6.1.42" evidence="17"/>
<evidence type="ECO:0000256" key="15">
    <source>
        <dbReference type="RuleBase" id="RU004106"/>
    </source>
</evidence>
<dbReference type="RefSeq" id="WP_075010798.1">
    <property type="nucleotide sequence ID" value="NZ_FOAP01000028.1"/>
</dbReference>
<dbReference type="InterPro" id="IPR001544">
    <property type="entry name" value="Aminotrans_IV"/>
</dbReference>
<dbReference type="InterPro" id="IPR036038">
    <property type="entry name" value="Aminotransferase-like"/>
</dbReference>
<dbReference type="FunFam" id="3.20.10.10:FF:000002">
    <property type="entry name" value="D-alanine aminotransferase"/>
    <property type="match status" value="1"/>
</dbReference>
<dbReference type="NCBIfam" id="TIGR01122">
    <property type="entry name" value="ilvE_I"/>
    <property type="match status" value="1"/>
</dbReference>
<evidence type="ECO:0000256" key="10">
    <source>
        <dbReference type="ARBA" id="ARBA00022898"/>
    </source>
</evidence>
<dbReference type="GO" id="GO:0052654">
    <property type="term" value="F:L-leucine-2-oxoglutarate transaminase activity"/>
    <property type="evidence" value="ECO:0007669"/>
    <property type="project" value="RHEA"/>
</dbReference>
<dbReference type="PANTHER" id="PTHR42743">
    <property type="entry name" value="AMINO-ACID AMINOTRANSFERASE"/>
    <property type="match status" value="1"/>
</dbReference>
<dbReference type="OrthoDB" id="9804984at2"/>
<evidence type="ECO:0000256" key="9">
    <source>
        <dbReference type="ARBA" id="ARBA00022679"/>
    </source>
</evidence>
<comment type="similarity">
    <text evidence="6 15">Belongs to the class-IV pyridoxal-phosphate-dependent aminotransferase family.</text>
</comment>
<dbReference type="InterPro" id="IPR050571">
    <property type="entry name" value="Class-IV_PLP-Dep_Aminotrnsfr"/>
</dbReference>
<evidence type="ECO:0000256" key="13">
    <source>
        <dbReference type="ARBA" id="ARBA00048798"/>
    </source>
</evidence>
<dbReference type="UniPathway" id="UPA00048">
    <property type="reaction ID" value="UER00073"/>
</dbReference>
<evidence type="ECO:0000256" key="16">
    <source>
        <dbReference type="RuleBase" id="RU004516"/>
    </source>
</evidence>
<dbReference type="GO" id="GO:0009099">
    <property type="term" value="P:L-valine biosynthetic process"/>
    <property type="evidence" value="ECO:0007669"/>
    <property type="project" value="UniProtKB-UniPathway"/>
</dbReference>
<keyword evidence="11 17" id="KW-0100">Branched-chain amino acid biosynthesis</keyword>
<evidence type="ECO:0000313" key="19">
    <source>
        <dbReference type="Proteomes" id="UP000182719"/>
    </source>
</evidence>
<reference evidence="19" key="1">
    <citation type="submission" date="2016-10" db="EMBL/GenBank/DDBJ databases">
        <authorList>
            <person name="Varghese N."/>
            <person name="Submissions S."/>
        </authorList>
    </citation>
    <scope>NUCLEOTIDE SEQUENCE [LARGE SCALE GENOMIC DNA]</scope>
    <source>
        <strain evidence="19">DSM 17044</strain>
    </source>
</reference>
<keyword evidence="9 17" id="KW-0808">Transferase</keyword>
<dbReference type="GO" id="GO:0009097">
    <property type="term" value="P:isoleucine biosynthetic process"/>
    <property type="evidence" value="ECO:0007669"/>
    <property type="project" value="UniProtKB-UniPathway"/>
</dbReference>
<keyword evidence="8 17" id="KW-0028">Amino-acid biosynthesis</keyword>
<comment type="pathway">
    <text evidence="5 17">Amino-acid biosynthesis; L-leucine biosynthesis; L-leucine from 3-methyl-2-oxobutanoate: step 4/4.</text>
</comment>
<protein>
    <recommendedName>
        <fullName evidence="17">Branched-chain-amino-acid aminotransferase</fullName>
        <shortName evidence="17">BCAT</shortName>
        <ecNumber evidence="17">2.6.1.42</ecNumber>
    </recommendedName>
</protein>
<dbReference type="SUPFAM" id="SSF56752">
    <property type="entry name" value="D-aminoacid aminotransferase-like PLP-dependent enzymes"/>
    <property type="match status" value="1"/>
</dbReference>
<dbReference type="EMBL" id="FOAP01000028">
    <property type="protein sequence ID" value="SEN02670.1"/>
    <property type="molecule type" value="Genomic_DNA"/>
</dbReference>
<comment type="function">
    <text evidence="2 17">Acts on leucine, isoleucine and valine.</text>
</comment>
<evidence type="ECO:0000313" key="18">
    <source>
        <dbReference type="EMBL" id="SEN02670.1"/>
    </source>
</evidence>
<evidence type="ECO:0000256" key="8">
    <source>
        <dbReference type="ARBA" id="ARBA00022605"/>
    </source>
</evidence>
<dbReference type="AlphaFoldDB" id="A0A1H8D5S6"/>
<evidence type="ECO:0000256" key="4">
    <source>
        <dbReference type="ARBA" id="ARBA00004931"/>
    </source>
</evidence>
<dbReference type="GO" id="GO:0052655">
    <property type="term" value="F:L-valine-2-oxoglutarate transaminase activity"/>
    <property type="evidence" value="ECO:0007669"/>
    <property type="project" value="RHEA"/>
</dbReference>
<evidence type="ECO:0000256" key="2">
    <source>
        <dbReference type="ARBA" id="ARBA00003109"/>
    </source>
</evidence>
<dbReference type="GO" id="GO:0009098">
    <property type="term" value="P:L-leucine biosynthetic process"/>
    <property type="evidence" value="ECO:0007669"/>
    <property type="project" value="UniProtKB-UniPathway"/>
</dbReference>
<dbReference type="PANTHER" id="PTHR42743:SF11">
    <property type="entry name" value="AMINODEOXYCHORISMATE LYASE"/>
    <property type="match status" value="1"/>
</dbReference>
<evidence type="ECO:0000256" key="12">
    <source>
        <dbReference type="ARBA" id="ARBA00048212"/>
    </source>
</evidence>
<dbReference type="InterPro" id="IPR005785">
    <property type="entry name" value="B_amino_transI"/>
</dbReference>
<keyword evidence="19" id="KW-1185">Reference proteome</keyword>
<dbReference type="PROSITE" id="PS00770">
    <property type="entry name" value="AA_TRANSFER_CLASS_4"/>
    <property type="match status" value="1"/>
</dbReference>
<comment type="catalytic activity">
    <reaction evidence="13 17">
        <text>L-isoleucine + 2-oxoglutarate = (S)-3-methyl-2-oxopentanoate + L-glutamate</text>
        <dbReference type="Rhea" id="RHEA:24801"/>
        <dbReference type="ChEBI" id="CHEBI:16810"/>
        <dbReference type="ChEBI" id="CHEBI:29985"/>
        <dbReference type="ChEBI" id="CHEBI:35146"/>
        <dbReference type="ChEBI" id="CHEBI:58045"/>
        <dbReference type="EC" id="2.6.1.42"/>
    </reaction>
</comment>
<dbReference type="UniPathway" id="UPA00047">
    <property type="reaction ID" value="UER00058"/>
</dbReference>
<comment type="pathway">
    <text evidence="4 17">Amino-acid biosynthesis; L-valine biosynthesis; L-valine from pyruvate: step 4/4.</text>
</comment>
<keyword evidence="7 17" id="KW-0032">Aminotransferase</keyword>